<protein>
    <recommendedName>
        <fullName evidence="3">Cell wall-active antibiotics response LiaF-like C-terminal domain-containing protein</fullName>
    </recommendedName>
</protein>
<keyword evidence="2" id="KW-1185">Reference proteome</keyword>
<dbReference type="PANTHER" id="PTHR40763">
    <property type="entry name" value="MEMBRANE PROTEIN-RELATED"/>
    <property type="match status" value="1"/>
</dbReference>
<dbReference type="PANTHER" id="PTHR40763:SF5">
    <property type="entry name" value="MEMBRANE PROTEIN"/>
    <property type="match status" value="1"/>
</dbReference>
<dbReference type="RefSeq" id="WP_203881258.1">
    <property type="nucleotide sequence ID" value="NZ_BAABHH010000002.1"/>
</dbReference>
<reference evidence="1 2" key="1">
    <citation type="submission" date="2021-01" db="EMBL/GenBank/DDBJ databases">
        <title>Whole genome shotgun sequence of Planotetraspora kaengkrachanensis NBRC 104272.</title>
        <authorList>
            <person name="Komaki H."/>
            <person name="Tamura T."/>
        </authorList>
    </citation>
    <scope>NUCLEOTIDE SEQUENCE [LARGE SCALE GENOMIC DNA]</scope>
    <source>
        <strain evidence="1 2">NBRC 104272</strain>
    </source>
</reference>
<evidence type="ECO:0008006" key="3">
    <source>
        <dbReference type="Google" id="ProtNLM"/>
    </source>
</evidence>
<evidence type="ECO:0000313" key="2">
    <source>
        <dbReference type="Proteomes" id="UP000630097"/>
    </source>
</evidence>
<name>A0A8J3LT95_9ACTN</name>
<gene>
    <name evidence="1" type="ORF">Pka01_08940</name>
</gene>
<sequence length="131" mass="14489">MTTDLPERAGEVVNLTSGTGKIVRTGRWRGPRVLRIKSVYGGPRLDLSEAVIEYPEITLDLNLMYGSARIILPQGASADADGVNCEWGRVLSKVPGAPRPGQLHVRVTGKLGYGKVRIRYGSARKRRWFTR</sequence>
<comment type="caution">
    <text evidence="1">The sequence shown here is derived from an EMBL/GenBank/DDBJ whole genome shotgun (WGS) entry which is preliminary data.</text>
</comment>
<organism evidence="1 2">
    <name type="scientific">Planotetraspora kaengkrachanensis</name>
    <dbReference type="NCBI Taxonomy" id="575193"/>
    <lineage>
        <taxon>Bacteria</taxon>
        <taxon>Bacillati</taxon>
        <taxon>Actinomycetota</taxon>
        <taxon>Actinomycetes</taxon>
        <taxon>Streptosporangiales</taxon>
        <taxon>Streptosporangiaceae</taxon>
        <taxon>Planotetraspora</taxon>
    </lineage>
</organism>
<proteinExistence type="predicted"/>
<dbReference type="Proteomes" id="UP000630097">
    <property type="component" value="Unassembled WGS sequence"/>
</dbReference>
<dbReference type="AlphaFoldDB" id="A0A8J3LT95"/>
<accession>A0A8J3LT95</accession>
<evidence type="ECO:0000313" key="1">
    <source>
        <dbReference type="EMBL" id="GIG77767.1"/>
    </source>
</evidence>
<dbReference type="EMBL" id="BONV01000002">
    <property type="protein sequence ID" value="GIG77767.1"/>
    <property type="molecule type" value="Genomic_DNA"/>
</dbReference>